<evidence type="ECO:0000256" key="2">
    <source>
        <dbReference type="SAM" id="Phobius"/>
    </source>
</evidence>
<evidence type="ECO:0000256" key="1">
    <source>
        <dbReference type="SAM" id="MobiDB-lite"/>
    </source>
</evidence>
<protein>
    <submittedName>
        <fullName evidence="4">Uncharacterized protein</fullName>
    </submittedName>
</protein>
<feature type="region of interest" description="Disordered" evidence="1">
    <location>
        <begin position="41"/>
        <end position="117"/>
    </location>
</feature>
<dbReference type="AlphaFoldDB" id="A0A2P2QLC1"/>
<reference evidence="4" key="1">
    <citation type="submission" date="2018-02" db="EMBL/GenBank/DDBJ databases">
        <title>Rhizophora mucronata_Transcriptome.</title>
        <authorList>
            <person name="Meera S.P."/>
            <person name="Sreeshan A."/>
            <person name="Augustine A."/>
        </authorList>
    </citation>
    <scope>NUCLEOTIDE SEQUENCE</scope>
    <source>
        <tissue evidence="4">Leaf</tissue>
    </source>
</reference>
<feature type="chain" id="PRO_5015183976" evidence="3">
    <location>
        <begin position="25"/>
        <end position="172"/>
    </location>
</feature>
<proteinExistence type="predicted"/>
<dbReference type="PANTHER" id="PTHR36721:SF1">
    <property type="entry name" value="OS04G0446401 PROTEIN"/>
    <property type="match status" value="1"/>
</dbReference>
<feature type="compositionally biased region" description="Pro residues" evidence="1">
    <location>
        <begin position="41"/>
        <end position="73"/>
    </location>
</feature>
<keyword evidence="2" id="KW-0472">Membrane</keyword>
<evidence type="ECO:0000256" key="3">
    <source>
        <dbReference type="SAM" id="SignalP"/>
    </source>
</evidence>
<feature type="transmembrane region" description="Helical" evidence="2">
    <location>
        <begin position="123"/>
        <end position="144"/>
    </location>
</feature>
<dbReference type="EMBL" id="GGEC01087289">
    <property type="protein sequence ID" value="MBX67773.1"/>
    <property type="molecule type" value="Transcribed_RNA"/>
</dbReference>
<feature type="compositionally biased region" description="Pro residues" evidence="1">
    <location>
        <begin position="103"/>
        <end position="112"/>
    </location>
</feature>
<accession>A0A2P2QLC1</accession>
<dbReference type="PANTHER" id="PTHR36721">
    <property type="entry name" value="PROLINE-RICH FAMILY PROTEIN"/>
    <property type="match status" value="1"/>
</dbReference>
<sequence length="172" mass="18862">METPPLTCVILGFLFTFYALLVESQSQNELASPLFFMTHPPPPPPLLPPPLPSTPPSSPPLPSPRSQSPPPPPRTRRSLPPGGHGTKRRKPLPPLSELLSSNTPPPPPTPLPPRHKMNTGKKIGLLFVGIAAILQIVVVGYLVFKRKQLLKLKDGYENCHSRNFLQVPKFTS</sequence>
<keyword evidence="3" id="KW-0732">Signal</keyword>
<keyword evidence="2" id="KW-0812">Transmembrane</keyword>
<organism evidence="4">
    <name type="scientific">Rhizophora mucronata</name>
    <name type="common">Asiatic mangrove</name>
    <dbReference type="NCBI Taxonomy" id="61149"/>
    <lineage>
        <taxon>Eukaryota</taxon>
        <taxon>Viridiplantae</taxon>
        <taxon>Streptophyta</taxon>
        <taxon>Embryophyta</taxon>
        <taxon>Tracheophyta</taxon>
        <taxon>Spermatophyta</taxon>
        <taxon>Magnoliopsida</taxon>
        <taxon>eudicotyledons</taxon>
        <taxon>Gunneridae</taxon>
        <taxon>Pentapetalae</taxon>
        <taxon>rosids</taxon>
        <taxon>fabids</taxon>
        <taxon>Malpighiales</taxon>
        <taxon>Rhizophoraceae</taxon>
        <taxon>Rhizophora</taxon>
    </lineage>
</organism>
<evidence type="ECO:0000313" key="4">
    <source>
        <dbReference type="EMBL" id="MBX67773.1"/>
    </source>
</evidence>
<keyword evidence="2" id="KW-1133">Transmembrane helix</keyword>
<name>A0A2P2QLC1_RHIMU</name>
<feature type="signal peptide" evidence="3">
    <location>
        <begin position="1"/>
        <end position="24"/>
    </location>
</feature>